<dbReference type="Proteomes" id="UP000299102">
    <property type="component" value="Unassembled WGS sequence"/>
</dbReference>
<gene>
    <name evidence="2" type="ORF">EVAR_100012_1</name>
</gene>
<dbReference type="AlphaFoldDB" id="A0A4C1ZPA8"/>
<dbReference type="EMBL" id="BGZK01002009">
    <property type="protein sequence ID" value="GBP89568.1"/>
    <property type="molecule type" value="Genomic_DNA"/>
</dbReference>
<accession>A0A4C1ZPA8</accession>
<evidence type="ECO:0000256" key="1">
    <source>
        <dbReference type="SAM" id="MobiDB-lite"/>
    </source>
</evidence>
<keyword evidence="3" id="KW-1185">Reference proteome</keyword>
<comment type="caution">
    <text evidence="2">The sequence shown here is derived from an EMBL/GenBank/DDBJ whole genome shotgun (WGS) entry which is preliminary data.</text>
</comment>
<organism evidence="2 3">
    <name type="scientific">Eumeta variegata</name>
    <name type="common">Bagworm moth</name>
    <name type="synonym">Eumeta japonica</name>
    <dbReference type="NCBI Taxonomy" id="151549"/>
    <lineage>
        <taxon>Eukaryota</taxon>
        <taxon>Metazoa</taxon>
        <taxon>Ecdysozoa</taxon>
        <taxon>Arthropoda</taxon>
        <taxon>Hexapoda</taxon>
        <taxon>Insecta</taxon>
        <taxon>Pterygota</taxon>
        <taxon>Neoptera</taxon>
        <taxon>Endopterygota</taxon>
        <taxon>Lepidoptera</taxon>
        <taxon>Glossata</taxon>
        <taxon>Ditrysia</taxon>
        <taxon>Tineoidea</taxon>
        <taxon>Psychidae</taxon>
        <taxon>Oiketicinae</taxon>
        <taxon>Eumeta</taxon>
    </lineage>
</organism>
<evidence type="ECO:0000313" key="3">
    <source>
        <dbReference type="Proteomes" id="UP000299102"/>
    </source>
</evidence>
<protein>
    <submittedName>
        <fullName evidence="2">Uncharacterized protein</fullName>
    </submittedName>
</protein>
<sequence>MYSIQRDLRTPSNQGQTGGRALESGWSPPPTDTRQLRRVTNTLPVFSESIGYLMENDRVDGREKGQWITGTLTY</sequence>
<reference evidence="2 3" key="1">
    <citation type="journal article" date="2019" name="Commun. Biol.">
        <title>The bagworm genome reveals a unique fibroin gene that provides high tensile strength.</title>
        <authorList>
            <person name="Kono N."/>
            <person name="Nakamura H."/>
            <person name="Ohtoshi R."/>
            <person name="Tomita M."/>
            <person name="Numata K."/>
            <person name="Arakawa K."/>
        </authorList>
    </citation>
    <scope>NUCLEOTIDE SEQUENCE [LARGE SCALE GENOMIC DNA]</scope>
</reference>
<name>A0A4C1ZPA8_EUMVA</name>
<proteinExistence type="predicted"/>
<feature type="region of interest" description="Disordered" evidence="1">
    <location>
        <begin position="1"/>
        <end position="37"/>
    </location>
</feature>
<evidence type="ECO:0000313" key="2">
    <source>
        <dbReference type="EMBL" id="GBP89568.1"/>
    </source>
</evidence>